<dbReference type="InterPro" id="IPR007259">
    <property type="entry name" value="GCP"/>
</dbReference>
<dbReference type="GO" id="GO:0051225">
    <property type="term" value="P:spindle assembly"/>
    <property type="evidence" value="ECO:0007669"/>
    <property type="project" value="TreeGrafter"/>
</dbReference>
<protein>
    <recommendedName>
        <fullName evidence="5">Gamma-tubulin complex component</fullName>
    </recommendedName>
</protein>
<dbReference type="PANTHER" id="PTHR19302:SF33">
    <property type="entry name" value="GAMMA-TUBULIN COMPLEX COMPONENT 5"/>
    <property type="match status" value="1"/>
</dbReference>
<evidence type="ECO:0000313" key="7">
    <source>
        <dbReference type="EMBL" id="CAG9832883.1"/>
    </source>
</evidence>
<dbReference type="GO" id="GO:0031122">
    <property type="term" value="P:cytoplasmic microtubule organization"/>
    <property type="evidence" value="ECO:0007669"/>
    <property type="project" value="TreeGrafter"/>
</dbReference>
<comment type="similarity">
    <text evidence="1 5">Belongs to the TUBGCP family.</text>
</comment>
<evidence type="ECO:0000256" key="4">
    <source>
        <dbReference type="ARBA" id="ARBA00023212"/>
    </source>
</evidence>
<dbReference type="PANTHER" id="PTHR19302">
    <property type="entry name" value="GAMMA TUBULIN COMPLEX PROTEIN"/>
    <property type="match status" value="1"/>
</dbReference>
<dbReference type="AlphaFoldDB" id="A0A9N9SVQ0"/>
<dbReference type="Gene3D" id="1.20.120.1900">
    <property type="entry name" value="Gamma-tubulin complex, C-terminal domain"/>
    <property type="match status" value="1"/>
</dbReference>
<keyword evidence="2 5" id="KW-0963">Cytoplasm</keyword>
<dbReference type="GO" id="GO:0043015">
    <property type="term" value="F:gamma-tubulin binding"/>
    <property type="evidence" value="ECO:0007669"/>
    <property type="project" value="InterPro"/>
</dbReference>
<keyword evidence="3 5" id="KW-0493">Microtubule</keyword>
<dbReference type="EMBL" id="OU898279">
    <property type="protein sequence ID" value="CAG9832883.1"/>
    <property type="molecule type" value="Genomic_DNA"/>
</dbReference>
<dbReference type="GO" id="GO:0000922">
    <property type="term" value="C:spindle pole"/>
    <property type="evidence" value="ECO:0007669"/>
    <property type="project" value="InterPro"/>
</dbReference>
<name>A0A9N9SVQ0_DIABA</name>
<dbReference type="InterPro" id="IPR042241">
    <property type="entry name" value="GCP_C_sf"/>
</dbReference>
<dbReference type="Pfam" id="PF04130">
    <property type="entry name" value="GCP_C_terminal"/>
    <property type="match status" value="1"/>
</dbReference>
<keyword evidence="8" id="KW-1185">Reference proteome</keyword>
<evidence type="ECO:0000313" key="8">
    <source>
        <dbReference type="Proteomes" id="UP001153709"/>
    </source>
</evidence>
<comment type="subcellular location">
    <subcellularLocation>
        <location evidence="5">Cytoplasm</location>
        <location evidence="5">Cytoskeleton</location>
        <location evidence="5">Microtubule organizing center</location>
    </subcellularLocation>
</comment>
<dbReference type="GO" id="GO:0007020">
    <property type="term" value="P:microtubule nucleation"/>
    <property type="evidence" value="ECO:0007669"/>
    <property type="project" value="InterPro"/>
</dbReference>
<gene>
    <name evidence="7" type="ORF">DIABBA_LOCUS6325</name>
</gene>
<reference evidence="7" key="1">
    <citation type="submission" date="2022-01" db="EMBL/GenBank/DDBJ databases">
        <authorList>
            <person name="King R."/>
        </authorList>
    </citation>
    <scope>NUCLEOTIDE SEQUENCE</scope>
</reference>
<evidence type="ECO:0000256" key="5">
    <source>
        <dbReference type="RuleBase" id="RU363050"/>
    </source>
</evidence>
<accession>A0A9N9SVQ0</accession>
<dbReference type="InterPro" id="IPR040457">
    <property type="entry name" value="GCP_C"/>
</dbReference>
<dbReference type="CDD" id="cd22572">
    <property type="entry name" value="GCP5_NTD"/>
    <property type="match status" value="1"/>
</dbReference>
<keyword evidence="4 5" id="KW-0206">Cytoskeleton</keyword>
<evidence type="ECO:0000256" key="1">
    <source>
        <dbReference type="ARBA" id="ARBA00010337"/>
    </source>
</evidence>
<sequence>MARHLSREIADGVKDLIIQVTGFEDNSEAFNVVQKYFHEKLRKSDTMYFLNKTEVDRSIEGMAEKYNFHGFFAQSKALLESYNEYITQHVSKAQLTAQLNVVKFLLCMSEKPTVKFLENPEKFEVKVEPEQEEINWGEYLKEGIENYIPRFDESTDASDVSSVTDDRDIPDCFEVPTTSSAVVIPRCETDVVLNFRANREELLNTVQHTWYNENIFFNIPFSKRREANIGILWEHFLEKQAMNLVVMNKSNVISEYKVIREILWQLWEPHTSSVFYFEEKLLKPRNNITISSVRSASFENFVENQIMPYIQLLDFFRDFEKELSIHSEETIMLIPQTYRSYNSSLQRLIRPVYLKLSQLEDTIREQESTYTLLNLSQDLQEILEPVILLKKLHDTVIIRFSENSNIICATTLLARLHNSLQHSVNKLDQNLRVTLYIESLYHYFTVIHSWFMKNDLSDYSDEFIITKVTGTDYFKLNPEISTGAGKVCREDGILNIISTTVLQIGKNLHLIRLLEDFSLLNENTETIYEEFVRRSLEELCSFFDSDLMPEDTCETDKEFKEGEISYKFPVIWSDDISQPTEMDKLENLVDTSDGFLMLAFEDYFKSEETQQKSEEMTLYEKISKTTKTFFPVTNFFEKILNTILREHFTISGLKVKKILIEQHHLEKQFQFLRHIFLFFDNLIFPFYRRFFIKVYAQSKNWGNDIWLTSHLQDIIMDIYPDFYENCCVQVNKNWKACNDALEACNMISVNIEIPWPLNIIISSSQMTIYKDIFHFILKIKWGLYTLNHLSFTDLEPKKERNKTKFTTKCSNKSTIMRLKYLRFALINLLNRVHHYIFSFIFAKCLHKFELDFESANDLSSIISSHAEFINNANILIGQIRENGVKDTSFDSVANCIKTLKYMWENVSYATPERLNDMNESYKRSYDIINPIISPVFVFDY</sequence>
<dbReference type="InterPro" id="IPR059169">
    <property type="entry name" value="GCP5_N_ext"/>
</dbReference>
<dbReference type="OrthoDB" id="66546at2759"/>
<dbReference type="GO" id="GO:0000930">
    <property type="term" value="C:gamma-tubulin complex"/>
    <property type="evidence" value="ECO:0007669"/>
    <property type="project" value="TreeGrafter"/>
</dbReference>
<feature type="domain" description="Gamma tubulin complex component C-terminal" evidence="6">
    <location>
        <begin position="739"/>
        <end position="871"/>
    </location>
</feature>
<proteinExistence type="inferred from homology"/>
<dbReference type="GO" id="GO:0005874">
    <property type="term" value="C:microtubule"/>
    <property type="evidence" value="ECO:0007669"/>
    <property type="project" value="UniProtKB-KW"/>
</dbReference>
<organism evidence="7 8">
    <name type="scientific">Diabrotica balteata</name>
    <name type="common">Banded cucumber beetle</name>
    <dbReference type="NCBI Taxonomy" id="107213"/>
    <lineage>
        <taxon>Eukaryota</taxon>
        <taxon>Metazoa</taxon>
        <taxon>Ecdysozoa</taxon>
        <taxon>Arthropoda</taxon>
        <taxon>Hexapoda</taxon>
        <taxon>Insecta</taxon>
        <taxon>Pterygota</taxon>
        <taxon>Neoptera</taxon>
        <taxon>Endopterygota</taxon>
        <taxon>Coleoptera</taxon>
        <taxon>Polyphaga</taxon>
        <taxon>Cucujiformia</taxon>
        <taxon>Chrysomeloidea</taxon>
        <taxon>Chrysomelidae</taxon>
        <taxon>Galerucinae</taxon>
        <taxon>Diabroticina</taxon>
        <taxon>Diabroticites</taxon>
        <taxon>Diabrotica</taxon>
    </lineage>
</organism>
<dbReference type="GO" id="GO:0000278">
    <property type="term" value="P:mitotic cell cycle"/>
    <property type="evidence" value="ECO:0007669"/>
    <property type="project" value="TreeGrafter"/>
</dbReference>
<dbReference type="Proteomes" id="UP001153709">
    <property type="component" value="Chromosome 4"/>
</dbReference>
<evidence type="ECO:0000256" key="2">
    <source>
        <dbReference type="ARBA" id="ARBA00022490"/>
    </source>
</evidence>
<dbReference type="GO" id="GO:0051011">
    <property type="term" value="F:microtubule minus-end binding"/>
    <property type="evidence" value="ECO:0007669"/>
    <property type="project" value="TreeGrafter"/>
</dbReference>
<dbReference type="GO" id="GO:0051321">
    <property type="term" value="P:meiotic cell cycle"/>
    <property type="evidence" value="ECO:0007669"/>
    <property type="project" value="TreeGrafter"/>
</dbReference>
<evidence type="ECO:0000256" key="3">
    <source>
        <dbReference type="ARBA" id="ARBA00022701"/>
    </source>
</evidence>
<evidence type="ECO:0000259" key="6">
    <source>
        <dbReference type="Pfam" id="PF04130"/>
    </source>
</evidence>